<comment type="caution">
    <text evidence="1">The sequence shown here is derived from an EMBL/GenBank/DDBJ whole genome shotgun (WGS) entry which is preliminary data.</text>
</comment>
<keyword evidence="2" id="KW-1185">Reference proteome</keyword>
<evidence type="ECO:0000313" key="2">
    <source>
        <dbReference type="Proteomes" id="UP001291623"/>
    </source>
</evidence>
<organism evidence="1 2">
    <name type="scientific">Anisodus tanguticus</name>
    <dbReference type="NCBI Taxonomy" id="243964"/>
    <lineage>
        <taxon>Eukaryota</taxon>
        <taxon>Viridiplantae</taxon>
        <taxon>Streptophyta</taxon>
        <taxon>Embryophyta</taxon>
        <taxon>Tracheophyta</taxon>
        <taxon>Spermatophyta</taxon>
        <taxon>Magnoliopsida</taxon>
        <taxon>eudicotyledons</taxon>
        <taxon>Gunneridae</taxon>
        <taxon>Pentapetalae</taxon>
        <taxon>asterids</taxon>
        <taxon>lamiids</taxon>
        <taxon>Solanales</taxon>
        <taxon>Solanaceae</taxon>
        <taxon>Solanoideae</taxon>
        <taxon>Hyoscyameae</taxon>
        <taxon>Anisodus</taxon>
    </lineage>
</organism>
<dbReference type="AlphaFoldDB" id="A0AAE1RBV8"/>
<proteinExistence type="predicted"/>
<dbReference type="PANTHER" id="PTHR33233:SF17">
    <property type="entry name" value="DUF4283 DOMAIN-CONTAINING PROTEIN"/>
    <property type="match status" value="1"/>
</dbReference>
<dbReference type="PANTHER" id="PTHR33233">
    <property type="entry name" value="ENDONUCLEASE/EXONUCLEASE/PHOSPHATASE"/>
    <property type="match status" value="1"/>
</dbReference>
<dbReference type="EMBL" id="JAVYJV010000017">
    <property type="protein sequence ID" value="KAK4349295.1"/>
    <property type="molecule type" value="Genomic_DNA"/>
</dbReference>
<accession>A0AAE1RBV8</accession>
<sequence length="189" mass="20970">MALYGAHSKVKKGLSLKSKSVPLKYASKSALGICIRLQNRVGNEINVLGREVIGELQSTKQITGTTTGIQTWASVTTGKKLNSKGMAMNFVALLIIDGVKFAQLDLDDIEKENEKWSNADHKEFIPLISAAWKNSIEHTSMIEVWKKSKKVKQSLKTLNSAQFKGIGDKIKLLRQQLQYVQEQIGISGR</sequence>
<protein>
    <submittedName>
        <fullName evidence="1">Uncharacterized protein</fullName>
    </submittedName>
</protein>
<dbReference type="Proteomes" id="UP001291623">
    <property type="component" value="Unassembled WGS sequence"/>
</dbReference>
<name>A0AAE1RBV8_9SOLA</name>
<gene>
    <name evidence="1" type="ORF">RND71_032050</name>
</gene>
<evidence type="ECO:0000313" key="1">
    <source>
        <dbReference type="EMBL" id="KAK4349295.1"/>
    </source>
</evidence>
<reference evidence="1" key="1">
    <citation type="submission" date="2023-12" db="EMBL/GenBank/DDBJ databases">
        <title>Genome assembly of Anisodus tanguticus.</title>
        <authorList>
            <person name="Wang Y.-J."/>
        </authorList>
    </citation>
    <scope>NUCLEOTIDE SEQUENCE</scope>
    <source>
        <strain evidence="1">KB-2021</strain>
        <tissue evidence="1">Leaf</tissue>
    </source>
</reference>